<dbReference type="Proteomes" id="UP000466130">
    <property type="component" value="Unassembled WGS sequence"/>
</dbReference>
<protein>
    <recommendedName>
        <fullName evidence="4">GDP-mannose pyrophosphatase</fullName>
    </recommendedName>
    <alternativeName>
        <fullName evidence="6">GDP-mannose hydrolase</fullName>
    </alternativeName>
    <alternativeName>
        <fullName evidence="7">GDPMK</fullName>
    </alternativeName>
</protein>
<comment type="catalytic activity">
    <reaction evidence="1">
        <text>GDP-alpha-D-mannose + H2O = alpha-D-mannose 1-phosphate + GMP + 2 H(+)</text>
        <dbReference type="Rhea" id="RHEA:27978"/>
        <dbReference type="ChEBI" id="CHEBI:15377"/>
        <dbReference type="ChEBI" id="CHEBI:15378"/>
        <dbReference type="ChEBI" id="CHEBI:57527"/>
        <dbReference type="ChEBI" id="CHEBI:58115"/>
        <dbReference type="ChEBI" id="CHEBI:58409"/>
    </reaction>
</comment>
<dbReference type="InterPro" id="IPR015797">
    <property type="entry name" value="NUDIX_hydrolase-like_dom_sf"/>
</dbReference>
<evidence type="ECO:0000256" key="8">
    <source>
        <dbReference type="RuleBase" id="RU003476"/>
    </source>
</evidence>
<sequence length="162" mass="18302">MEYQNPWFRVVREGAYHYVDEPGAQAGAAVLPLVGDMVWLLEMRRPAQQGAVTWEIPRGYGEAHETSQQCALRELREETGLLAAPAQLTRLGKVRPNTAILTSCIDIYLAKLPSNHPPHRRDREAERIVKIPIKALPRELAQGKLEDSFTLAALSFYWATLR</sequence>
<dbReference type="EMBL" id="VWRT01000004">
    <property type="protein sequence ID" value="KAE8439229.1"/>
    <property type="molecule type" value="Genomic_DNA"/>
</dbReference>
<dbReference type="Pfam" id="PF00293">
    <property type="entry name" value="NUDIX"/>
    <property type="match status" value="1"/>
</dbReference>
<dbReference type="PROSITE" id="PS51462">
    <property type="entry name" value="NUDIX"/>
    <property type="match status" value="1"/>
</dbReference>
<dbReference type="InterPro" id="IPR020084">
    <property type="entry name" value="NUDIX_hydrolase_CS"/>
</dbReference>
<evidence type="ECO:0000313" key="10">
    <source>
        <dbReference type="EMBL" id="KAE8439229.1"/>
    </source>
</evidence>
<dbReference type="InterPro" id="IPR000086">
    <property type="entry name" value="NUDIX_hydrolase_dom"/>
</dbReference>
<keyword evidence="5 8" id="KW-0378">Hydrolase</keyword>
<comment type="cofactor">
    <cofactor evidence="2">
        <name>Mg(2+)</name>
        <dbReference type="ChEBI" id="CHEBI:18420"/>
    </cofactor>
</comment>
<dbReference type="InterPro" id="IPR020476">
    <property type="entry name" value="Nudix_hydrolase"/>
</dbReference>
<dbReference type="GO" id="GO:0016787">
    <property type="term" value="F:hydrolase activity"/>
    <property type="evidence" value="ECO:0007669"/>
    <property type="project" value="UniProtKB-KW"/>
</dbReference>
<dbReference type="PROSITE" id="PS00893">
    <property type="entry name" value="NUDIX_BOX"/>
    <property type="match status" value="1"/>
</dbReference>
<evidence type="ECO:0000259" key="9">
    <source>
        <dbReference type="PROSITE" id="PS51462"/>
    </source>
</evidence>
<comment type="similarity">
    <text evidence="3">Belongs to the Nudix hydrolase family. NudK subfamily.</text>
</comment>
<evidence type="ECO:0000256" key="7">
    <source>
        <dbReference type="ARBA" id="ARBA00032272"/>
    </source>
</evidence>
<dbReference type="PANTHER" id="PTHR11839:SF18">
    <property type="entry name" value="NUDIX HYDROLASE DOMAIN-CONTAINING PROTEIN"/>
    <property type="match status" value="1"/>
</dbReference>
<evidence type="ECO:0000256" key="2">
    <source>
        <dbReference type="ARBA" id="ARBA00001946"/>
    </source>
</evidence>
<dbReference type="Gene3D" id="3.90.79.10">
    <property type="entry name" value="Nucleoside Triphosphate Pyrophosphohydrolase"/>
    <property type="match status" value="1"/>
</dbReference>
<dbReference type="PANTHER" id="PTHR11839">
    <property type="entry name" value="UDP/ADP-SUGAR PYROPHOSPHATASE"/>
    <property type="match status" value="1"/>
</dbReference>
<feature type="domain" description="Nudix hydrolase" evidence="9">
    <location>
        <begin position="23"/>
        <end position="153"/>
    </location>
</feature>
<organism evidence="10 11">
    <name type="scientific">Vreelandella piezotolerans</name>
    <dbReference type="NCBI Taxonomy" id="2609667"/>
    <lineage>
        <taxon>Bacteria</taxon>
        <taxon>Pseudomonadati</taxon>
        <taxon>Pseudomonadota</taxon>
        <taxon>Gammaproteobacteria</taxon>
        <taxon>Oceanospirillales</taxon>
        <taxon>Halomonadaceae</taxon>
        <taxon>Vreelandella</taxon>
    </lineage>
</organism>
<dbReference type="SUPFAM" id="SSF55811">
    <property type="entry name" value="Nudix"/>
    <property type="match status" value="1"/>
</dbReference>
<evidence type="ECO:0000313" key="11">
    <source>
        <dbReference type="Proteomes" id="UP000466130"/>
    </source>
</evidence>
<name>A0ABQ6XB48_9GAMM</name>
<evidence type="ECO:0000256" key="6">
    <source>
        <dbReference type="ARBA" id="ARBA00032162"/>
    </source>
</evidence>
<evidence type="ECO:0000256" key="4">
    <source>
        <dbReference type="ARBA" id="ARBA00016377"/>
    </source>
</evidence>
<comment type="caution">
    <text evidence="10">The sequence shown here is derived from an EMBL/GenBank/DDBJ whole genome shotgun (WGS) entry which is preliminary data.</text>
</comment>
<dbReference type="PRINTS" id="PR00502">
    <property type="entry name" value="NUDIXFAMILY"/>
</dbReference>
<keyword evidence="11" id="KW-1185">Reference proteome</keyword>
<proteinExistence type="inferred from homology"/>
<evidence type="ECO:0000256" key="3">
    <source>
        <dbReference type="ARBA" id="ARBA00007275"/>
    </source>
</evidence>
<evidence type="ECO:0000256" key="5">
    <source>
        <dbReference type="ARBA" id="ARBA00022801"/>
    </source>
</evidence>
<accession>A0ABQ6XB48</accession>
<gene>
    <name evidence="10" type="ORF">F1978_05875</name>
</gene>
<evidence type="ECO:0000256" key="1">
    <source>
        <dbReference type="ARBA" id="ARBA00000847"/>
    </source>
</evidence>
<dbReference type="CDD" id="cd03424">
    <property type="entry name" value="NUDIX_ADPRase_Nudt5_UGPPase_Nudt14"/>
    <property type="match status" value="1"/>
</dbReference>
<reference evidence="10 11" key="1">
    <citation type="submission" date="2019-09" db="EMBL/GenBank/DDBJ databases">
        <title>The Halomonas whole genome shotgun (WGS).</title>
        <authorList>
            <person name="Xie Z."/>
        </authorList>
    </citation>
    <scope>NUCLEOTIDE SEQUENCE [LARGE SCALE GENOMIC DNA]</scope>
    <source>
        <strain evidence="10 11">NBT06E8</strain>
    </source>
</reference>